<dbReference type="PANTHER" id="PTHR48102">
    <property type="entry name" value="ATP-DEPENDENT CLP PROTEASE ATP-BINDING SUBUNIT CLPX-LIKE, MITOCHONDRIAL-RELATED"/>
    <property type="match status" value="1"/>
</dbReference>
<dbReference type="SMART" id="SM01086">
    <property type="entry name" value="ClpB_D2-small"/>
    <property type="match status" value="1"/>
</dbReference>
<feature type="binding site" evidence="6 7">
    <location>
        <position position="36"/>
    </location>
    <ligand>
        <name>Zn(2+)</name>
        <dbReference type="ChEBI" id="CHEBI:29105"/>
    </ligand>
</feature>
<dbReference type="GO" id="GO:0046983">
    <property type="term" value="F:protein dimerization activity"/>
    <property type="evidence" value="ECO:0007669"/>
    <property type="project" value="UniProtKB-UniRule"/>
</dbReference>
<evidence type="ECO:0000256" key="4">
    <source>
        <dbReference type="ARBA" id="ARBA00022840"/>
    </source>
</evidence>
<dbReference type="InterPro" id="IPR019489">
    <property type="entry name" value="Clp_ATPase_C"/>
</dbReference>
<evidence type="ECO:0000256" key="5">
    <source>
        <dbReference type="ARBA" id="ARBA00023186"/>
    </source>
</evidence>
<dbReference type="InterPro" id="IPR010603">
    <property type="entry name" value="Znf_CppX_C4"/>
</dbReference>
<dbReference type="Gene3D" id="3.40.50.300">
    <property type="entry name" value="P-loop containing nucleotide triphosphate hydrolases"/>
    <property type="match status" value="1"/>
</dbReference>
<evidence type="ECO:0000259" key="9">
    <source>
        <dbReference type="PROSITE" id="PS51902"/>
    </source>
</evidence>
<keyword evidence="4 6" id="KW-0067">ATP-binding</keyword>
<keyword evidence="10" id="KW-0378">Hydrolase</keyword>
<protein>
    <recommendedName>
        <fullName evidence="6">ATP-dependent Clp protease ATP-binding subunit ClpX</fullName>
    </recommendedName>
</protein>
<dbReference type="SUPFAM" id="SSF52540">
    <property type="entry name" value="P-loop containing nucleoside triphosphate hydrolases"/>
    <property type="match status" value="1"/>
</dbReference>
<dbReference type="AlphaFoldDB" id="A0AB39U468"/>
<accession>A0AB39U468</accession>
<dbReference type="Pfam" id="PF07724">
    <property type="entry name" value="AAA_2"/>
    <property type="match status" value="1"/>
</dbReference>
<dbReference type="InterPro" id="IPR038366">
    <property type="entry name" value="Znf_CppX_C4_sf"/>
</dbReference>
<keyword evidence="2 6" id="KW-0547">Nucleotide-binding</keyword>
<dbReference type="GO" id="GO:0016887">
    <property type="term" value="F:ATP hydrolysis activity"/>
    <property type="evidence" value="ECO:0007669"/>
    <property type="project" value="InterPro"/>
</dbReference>
<dbReference type="KEGG" id="baqk:QN215_05600"/>
<dbReference type="InterPro" id="IPR003959">
    <property type="entry name" value="ATPase_AAA_core"/>
</dbReference>
<keyword evidence="5 6" id="KW-0143">Chaperone</keyword>
<dbReference type="RefSeq" id="WP_369343374.1">
    <property type="nucleotide sequence ID" value="NZ_CP129674.1"/>
</dbReference>
<dbReference type="EMBL" id="CP129674">
    <property type="protein sequence ID" value="XDS43780.1"/>
    <property type="molecule type" value="Genomic_DNA"/>
</dbReference>
<dbReference type="InterPro" id="IPR059188">
    <property type="entry name" value="Znf_CLPX-like"/>
</dbReference>
<dbReference type="GO" id="GO:0140662">
    <property type="term" value="F:ATP-dependent protein folding chaperone"/>
    <property type="evidence" value="ECO:0007669"/>
    <property type="project" value="InterPro"/>
</dbReference>
<dbReference type="InterPro" id="IPR004487">
    <property type="entry name" value="Clp_protease_ATP-bd_su_ClpX"/>
</dbReference>
<comment type="function">
    <text evidence="6">ATP-dependent specificity component of the Clp protease. It directs the protease to specific substrates. Can perform chaperone functions in the absence of ClpP.</text>
</comment>
<dbReference type="SMART" id="SM00994">
    <property type="entry name" value="zf-C4_ClpX"/>
    <property type="match status" value="1"/>
</dbReference>
<organism evidence="10">
    <name type="scientific">Bifidobacterium aquikefiricola</name>
    <dbReference type="NCBI Taxonomy" id="3059038"/>
    <lineage>
        <taxon>Bacteria</taxon>
        <taxon>Bacillati</taxon>
        <taxon>Actinomycetota</taxon>
        <taxon>Actinomycetes</taxon>
        <taxon>Bifidobacteriales</taxon>
        <taxon>Bifidobacteriaceae</taxon>
        <taxon>Bifidobacterium</taxon>
    </lineage>
</organism>
<dbReference type="NCBIfam" id="NF003745">
    <property type="entry name" value="PRK05342.1"/>
    <property type="match status" value="1"/>
</dbReference>
<dbReference type="FunFam" id="1.10.8.60:FF:000002">
    <property type="entry name" value="ATP-dependent Clp protease ATP-binding subunit ClpX"/>
    <property type="match status" value="1"/>
</dbReference>
<proteinExistence type="inferred from homology"/>
<dbReference type="InterPro" id="IPR027417">
    <property type="entry name" value="P-loop_NTPase"/>
</dbReference>
<evidence type="ECO:0000313" key="10">
    <source>
        <dbReference type="EMBL" id="XDS43780.1"/>
    </source>
</evidence>
<evidence type="ECO:0000256" key="2">
    <source>
        <dbReference type="ARBA" id="ARBA00022741"/>
    </source>
</evidence>
<dbReference type="SUPFAM" id="SSF57716">
    <property type="entry name" value="Glucocorticoid receptor-like (DNA-binding domain)"/>
    <property type="match status" value="1"/>
</dbReference>
<dbReference type="PROSITE" id="PS51902">
    <property type="entry name" value="CLPX_ZB"/>
    <property type="match status" value="1"/>
</dbReference>
<feature type="binding site" evidence="6 7">
    <location>
        <position position="39"/>
    </location>
    <ligand>
        <name>Zn(2+)</name>
        <dbReference type="ChEBI" id="CHEBI:29105"/>
    </ligand>
</feature>
<keyword evidence="10" id="KW-0645">Protease</keyword>
<dbReference type="InterPro" id="IPR046425">
    <property type="entry name" value="ClpX_bact"/>
</dbReference>
<comment type="similarity">
    <text evidence="6 7">Belongs to the ClpX chaperone family.</text>
</comment>
<feature type="region of interest" description="Disordered" evidence="8">
    <location>
        <begin position="104"/>
        <end position="146"/>
    </location>
</feature>
<comment type="subunit">
    <text evidence="6">Component of the ClpX-ClpP complex. Forms a hexameric ring that, in the presence of ATP, binds to fourteen ClpP subunits assembled into a disk-like structure with a central cavity, resembling the structure of eukaryotic proteasomes.</text>
</comment>
<feature type="binding site" evidence="6 7">
    <location>
        <position position="17"/>
    </location>
    <ligand>
        <name>Zn(2+)</name>
        <dbReference type="ChEBI" id="CHEBI:29105"/>
    </ligand>
</feature>
<feature type="binding site" evidence="6">
    <location>
        <begin position="173"/>
        <end position="180"/>
    </location>
    <ligand>
        <name>ATP</name>
        <dbReference type="ChEBI" id="CHEBI:30616"/>
    </ligand>
</feature>
<dbReference type="InterPro" id="IPR050052">
    <property type="entry name" value="ATP-dep_Clp_protease_ClpX"/>
</dbReference>
<feature type="compositionally biased region" description="Basic and acidic residues" evidence="8">
    <location>
        <begin position="104"/>
        <end position="116"/>
    </location>
</feature>
<feature type="binding site" evidence="6 7">
    <location>
        <position position="14"/>
    </location>
    <ligand>
        <name>Zn(2+)</name>
        <dbReference type="ChEBI" id="CHEBI:29105"/>
    </ligand>
</feature>
<dbReference type="CDD" id="cd19497">
    <property type="entry name" value="RecA-like_ClpX"/>
    <property type="match status" value="1"/>
</dbReference>
<name>A0AB39U468_9BIFI</name>
<evidence type="ECO:0000256" key="3">
    <source>
        <dbReference type="ARBA" id="ARBA00022833"/>
    </source>
</evidence>
<dbReference type="GO" id="GO:0008233">
    <property type="term" value="F:peptidase activity"/>
    <property type="evidence" value="ECO:0007669"/>
    <property type="project" value="UniProtKB-KW"/>
</dbReference>
<evidence type="ECO:0000256" key="8">
    <source>
        <dbReference type="SAM" id="MobiDB-lite"/>
    </source>
</evidence>
<evidence type="ECO:0000256" key="1">
    <source>
        <dbReference type="ARBA" id="ARBA00022723"/>
    </source>
</evidence>
<dbReference type="Pfam" id="PF06689">
    <property type="entry name" value="zf-C4_ClpX"/>
    <property type="match status" value="1"/>
</dbReference>
<dbReference type="SMART" id="SM00382">
    <property type="entry name" value="AAA"/>
    <property type="match status" value="1"/>
</dbReference>
<dbReference type="GO" id="GO:0051082">
    <property type="term" value="F:unfolded protein binding"/>
    <property type="evidence" value="ECO:0007669"/>
    <property type="project" value="UniProtKB-UniRule"/>
</dbReference>
<keyword evidence="3 6" id="KW-0862">Zinc</keyword>
<reference evidence="10" key="1">
    <citation type="submission" date="2023-07" db="EMBL/GenBank/DDBJ databases">
        <title>Bifidobacterium aquikefiriaerophilum sp. nov. and Bifidobacterium eccum sp. nov., isolated from water kefir.</title>
        <authorList>
            <person name="Breselge S."/>
            <person name="Bellassi P."/>
            <person name="Barcenilla C."/>
            <person name="Alvarez-Ordonez A."/>
            <person name="Morelli L."/>
            <person name="Cotter P.D."/>
        </authorList>
    </citation>
    <scope>NUCLEOTIDE SEQUENCE</scope>
    <source>
        <strain evidence="10">WK041_4_12</strain>
    </source>
</reference>
<dbReference type="GO" id="GO:0051603">
    <property type="term" value="P:proteolysis involved in protein catabolic process"/>
    <property type="evidence" value="ECO:0007669"/>
    <property type="project" value="TreeGrafter"/>
</dbReference>
<evidence type="ECO:0000256" key="7">
    <source>
        <dbReference type="PROSITE-ProRule" id="PRU01250"/>
    </source>
</evidence>
<dbReference type="PANTHER" id="PTHR48102:SF7">
    <property type="entry name" value="ATP-DEPENDENT CLP PROTEASE ATP-BINDING SUBUNIT CLPX-LIKE, MITOCHONDRIAL"/>
    <property type="match status" value="1"/>
</dbReference>
<dbReference type="HAMAP" id="MF_00175">
    <property type="entry name" value="ClpX"/>
    <property type="match status" value="1"/>
</dbReference>
<dbReference type="Gene3D" id="1.10.8.60">
    <property type="match status" value="1"/>
</dbReference>
<dbReference type="InterPro" id="IPR003593">
    <property type="entry name" value="AAA+_ATPase"/>
</dbReference>
<dbReference type="GO" id="GO:0005524">
    <property type="term" value="F:ATP binding"/>
    <property type="evidence" value="ECO:0007669"/>
    <property type="project" value="UniProtKB-UniRule"/>
</dbReference>
<sequence length="476" mass="52468">MGRVVSYNEDIPRCEFCGKTERQVHKLVTGPNSAICDECIRLCMDIISDEREHDAEANALQLPLPSTIFSFLDRYVIGQEEAKRSLSVAVYNHYKRVNMELQSEARHWPSSEDSKTRGSGVDQTHRDGHSRSHGTRPNAKASAAALSANAREDIERSLADVEVAKSNILLLGPTGVGKTYLAQILAKAMNVPFIITDATTLTEAGYVGDDVETVLQRLLQAADGDVERAQHGIIYIDEIDKIARKSGENTSITRDVSGEGVQQALLKILEGTIASVPLEGTRKHRDQEVEQIDTRGILFICGGAFVGLDDVIRTRLGGRESGFGTTWHTHEATTQELLKQVSADDLAEFGLLPEFIGRLPIISVLRDLTQQDLQSILTEPSNALIKQYRRLFAADGVDLQFTDDAIAQIAQTAMDRKVGARGLRSIIEKTLEETMFEIPERDDVDAVIVDAATVMGLSKPRYIQSKNGNQTRRKTA</sequence>
<dbReference type="Gene3D" id="6.20.220.10">
    <property type="entry name" value="ClpX chaperone, C4-type zinc finger domain"/>
    <property type="match status" value="1"/>
</dbReference>
<dbReference type="GO" id="GO:0008270">
    <property type="term" value="F:zinc ion binding"/>
    <property type="evidence" value="ECO:0007669"/>
    <property type="project" value="UniProtKB-UniRule"/>
</dbReference>
<dbReference type="Pfam" id="PF10431">
    <property type="entry name" value="ClpB_D2-small"/>
    <property type="match status" value="1"/>
</dbReference>
<dbReference type="NCBIfam" id="TIGR00382">
    <property type="entry name" value="clpX"/>
    <property type="match status" value="1"/>
</dbReference>
<keyword evidence="1 6" id="KW-0479">Metal-binding</keyword>
<gene>
    <name evidence="6 10" type="primary">clpX</name>
    <name evidence="10" type="ORF">QN215_05600</name>
</gene>
<feature type="domain" description="ClpX-type ZB" evidence="9">
    <location>
        <begin position="1"/>
        <end position="55"/>
    </location>
</feature>
<evidence type="ECO:0000256" key="6">
    <source>
        <dbReference type="HAMAP-Rule" id="MF_00175"/>
    </source>
</evidence>